<feature type="transmembrane region" description="Helical" evidence="1">
    <location>
        <begin position="258"/>
        <end position="280"/>
    </location>
</feature>
<feature type="domain" description="NADH:quinone oxidoreductase/Mrp antiporter transmembrane" evidence="2">
    <location>
        <begin position="14"/>
        <end position="293"/>
    </location>
</feature>
<reference evidence="3" key="1">
    <citation type="journal article" date="2014" name="Front. Microbiol.">
        <title>High frequency of phylogenetically diverse reductive dehalogenase-homologous genes in deep subseafloor sedimentary metagenomes.</title>
        <authorList>
            <person name="Kawai M."/>
            <person name="Futagami T."/>
            <person name="Toyoda A."/>
            <person name="Takaki Y."/>
            <person name="Nishi S."/>
            <person name="Hori S."/>
            <person name="Arai W."/>
            <person name="Tsubouchi T."/>
            <person name="Morono Y."/>
            <person name="Uchiyama I."/>
            <person name="Ito T."/>
            <person name="Fujiyama A."/>
            <person name="Inagaki F."/>
            <person name="Takami H."/>
        </authorList>
    </citation>
    <scope>NUCLEOTIDE SEQUENCE</scope>
    <source>
        <strain evidence="3">Expedition CK06-06</strain>
    </source>
</reference>
<accession>X1B905</accession>
<feature type="transmembrane region" description="Helical" evidence="1">
    <location>
        <begin position="186"/>
        <end position="208"/>
    </location>
</feature>
<feature type="transmembrane region" description="Helical" evidence="1">
    <location>
        <begin position="124"/>
        <end position="148"/>
    </location>
</feature>
<evidence type="ECO:0000313" key="3">
    <source>
        <dbReference type="EMBL" id="GAG80623.1"/>
    </source>
</evidence>
<dbReference type="EMBL" id="BART01016354">
    <property type="protein sequence ID" value="GAG80623.1"/>
    <property type="molecule type" value="Genomic_DNA"/>
</dbReference>
<dbReference type="InterPro" id="IPR001750">
    <property type="entry name" value="ND/Mrp_TM"/>
</dbReference>
<keyword evidence="1" id="KW-1133">Transmembrane helix</keyword>
<keyword evidence="1" id="KW-0812">Transmembrane</keyword>
<feature type="transmembrane region" description="Helical" evidence="1">
    <location>
        <begin position="85"/>
        <end position="104"/>
    </location>
</feature>
<feature type="non-terminal residue" evidence="3">
    <location>
        <position position="1"/>
    </location>
</feature>
<feature type="transmembrane region" description="Helical" evidence="1">
    <location>
        <begin position="220"/>
        <end position="237"/>
    </location>
</feature>
<proteinExistence type="predicted"/>
<gene>
    <name evidence="3" type="ORF">S01H4_31477</name>
</gene>
<evidence type="ECO:0000259" key="2">
    <source>
        <dbReference type="Pfam" id="PF00361"/>
    </source>
</evidence>
<dbReference type="Pfam" id="PF00361">
    <property type="entry name" value="Proton_antipo_M"/>
    <property type="match status" value="1"/>
</dbReference>
<comment type="caution">
    <text evidence="3">The sequence shown here is derived from an EMBL/GenBank/DDBJ whole genome shotgun (WGS) entry which is preliminary data.</text>
</comment>
<dbReference type="AlphaFoldDB" id="X1B905"/>
<feature type="transmembrane region" description="Helical" evidence="1">
    <location>
        <begin position="154"/>
        <end position="174"/>
    </location>
</feature>
<protein>
    <recommendedName>
        <fullName evidence="2">NADH:quinone oxidoreductase/Mrp antiporter transmembrane domain-containing protein</fullName>
    </recommendedName>
</protein>
<evidence type="ECO:0000256" key="1">
    <source>
        <dbReference type="SAM" id="Phobius"/>
    </source>
</evidence>
<sequence>ALFFNNLKKFHSNFLSLCLSTVSVFQLVSSLNNNVISVRRYILKFFLRASLAVILVFFGFSLIYGATDFKSFMQIFESDVIRNPLIAAGLLFLGIAVYLFLFIFPFQGPYLKLARRCKNSSLPVIWFLYFPTGIFLFLKLDSMIFYFLENNESYISILFIVLAFGCILGGNIGAVKTTSLRRILSFIFLVFIGLILLTYAMCSAGLIGRDRVDWLNTMNLILLLLSFLPVYSVMITLEKKFNNDSLSNIRGFARTNKYFGVNIFIIILSLFGFIGTTGFLSKFYYLESFVSYAAGSKVIKLDR</sequence>
<organism evidence="3">
    <name type="scientific">marine sediment metagenome</name>
    <dbReference type="NCBI Taxonomy" id="412755"/>
    <lineage>
        <taxon>unclassified sequences</taxon>
        <taxon>metagenomes</taxon>
        <taxon>ecological metagenomes</taxon>
    </lineage>
</organism>
<name>X1B905_9ZZZZ</name>
<keyword evidence="1" id="KW-0472">Membrane</keyword>
<feature type="transmembrane region" description="Helical" evidence="1">
    <location>
        <begin position="45"/>
        <end position="65"/>
    </location>
</feature>
<feature type="non-terminal residue" evidence="3">
    <location>
        <position position="303"/>
    </location>
</feature>
<feature type="transmembrane region" description="Helical" evidence="1">
    <location>
        <begin position="14"/>
        <end position="33"/>
    </location>
</feature>